<dbReference type="InterPro" id="IPR037046">
    <property type="entry name" value="AlkA_N_sf"/>
</dbReference>
<dbReference type="SUPFAM" id="SSF48150">
    <property type="entry name" value="DNA-glycosylase"/>
    <property type="match status" value="1"/>
</dbReference>
<dbReference type="KEGG" id="cprv:CYPRO_2526"/>
<dbReference type="GO" id="GO:0032993">
    <property type="term" value="C:protein-DNA complex"/>
    <property type="evidence" value="ECO:0007669"/>
    <property type="project" value="TreeGrafter"/>
</dbReference>
<dbReference type="GO" id="GO:0008725">
    <property type="term" value="F:DNA-3-methyladenine glycosylase activity"/>
    <property type="evidence" value="ECO:0007669"/>
    <property type="project" value="TreeGrafter"/>
</dbReference>
<dbReference type="Gene3D" id="3.30.310.20">
    <property type="entry name" value="DNA-3-methyladenine glycosylase AlkA, N-terminal domain"/>
    <property type="match status" value="1"/>
</dbReference>
<dbReference type="Proteomes" id="UP000254808">
    <property type="component" value="Chromosome"/>
</dbReference>
<evidence type="ECO:0000256" key="2">
    <source>
        <dbReference type="ARBA" id="ARBA00023204"/>
    </source>
</evidence>
<dbReference type="GO" id="GO:0032131">
    <property type="term" value="F:alkylated DNA binding"/>
    <property type="evidence" value="ECO:0007669"/>
    <property type="project" value="TreeGrafter"/>
</dbReference>
<dbReference type="RefSeq" id="WP_114984927.1">
    <property type="nucleotide sequence ID" value="NZ_CP027806.1"/>
</dbReference>
<evidence type="ECO:0000256" key="1">
    <source>
        <dbReference type="ARBA" id="ARBA00022763"/>
    </source>
</evidence>
<dbReference type="Gene3D" id="1.10.340.30">
    <property type="entry name" value="Hypothetical protein, domain 2"/>
    <property type="match status" value="1"/>
</dbReference>
<dbReference type="OrthoDB" id="9811249at2"/>
<proteinExistence type="predicted"/>
<dbReference type="InterPro" id="IPR051912">
    <property type="entry name" value="Alkylbase_DNA_Glycosylase/TA"/>
</dbReference>
<dbReference type="InterPro" id="IPR011257">
    <property type="entry name" value="DNA_glycosylase"/>
</dbReference>
<reference evidence="3 4" key="1">
    <citation type="submission" date="2018-03" db="EMBL/GenBank/DDBJ databases">
        <title>Phenotypic and genomic properties of Cyclonatronum proteinivorum gen. nov., sp. nov., a haloalkaliphilic bacteroidete from soda lakes possessing Na+-translocating rhodopsin.</title>
        <authorList>
            <person name="Toshchakov S.V."/>
            <person name="Korzhenkov A."/>
            <person name="Samarov N.I."/>
            <person name="Kublanov I.V."/>
            <person name="Muntyan M.S."/>
            <person name="Sorokin D.Y."/>
        </authorList>
    </citation>
    <scope>NUCLEOTIDE SEQUENCE [LARGE SCALE GENOMIC DNA]</scope>
    <source>
        <strain evidence="3 4">Omega</strain>
    </source>
</reference>
<dbReference type="GO" id="GO:0006285">
    <property type="term" value="P:base-excision repair, AP site formation"/>
    <property type="evidence" value="ECO:0007669"/>
    <property type="project" value="TreeGrafter"/>
</dbReference>
<keyword evidence="2" id="KW-0234">DNA repair</keyword>
<dbReference type="GO" id="GO:0043916">
    <property type="term" value="F:DNA-7-methylguanine glycosylase activity"/>
    <property type="evidence" value="ECO:0007669"/>
    <property type="project" value="TreeGrafter"/>
</dbReference>
<keyword evidence="1" id="KW-0227">DNA damage</keyword>
<name>A0A345UMR6_9BACT</name>
<dbReference type="EMBL" id="CP027806">
    <property type="protein sequence ID" value="AXJ01768.1"/>
    <property type="molecule type" value="Genomic_DNA"/>
</dbReference>
<dbReference type="AlphaFoldDB" id="A0A345UMR6"/>
<sequence>MPFSWKLKSVAPHDFFISLDIDAYFDHEHEPAEIPEKGMLRPLSLTHTDALVRIYFNGDPENPSFQIECEEHLSEDEVAEANRQLARILGTDIDLNPLYEKAWDDPILGPLFKESYGFKRMSRASFFEDALNRIIIAQISHKPTARRMVYGVREQYGTRLESKFGRLSAWPRPYQLVGAEPASLKKHGLSLRKGEYVTGLAHLLVSGEIPSQYEIENLLPAAFYELMLGIRGIGPTTAQDLMMFRNRTDAVFPSHVQKGEEKGLRRWISLSYGCDPDNTDESQFQELIRSWQGYESVALEYLHLNYVLGEKARRMKKQSV</sequence>
<dbReference type="PANTHER" id="PTHR43003:SF5">
    <property type="entry name" value="DNA-3-METHYLADENINE GLYCOSYLASE"/>
    <property type="match status" value="1"/>
</dbReference>
<accession>A0A345UMR6</accession>
<evidence type="ECO:0000313" key="3">
    <source>
        <dbReference type="EMBL" id="AXJ01768.1"/>
    </source>
</evidence>
<dbReference type="GO" id="GO:0006307">
    <property type="term" value="P:DNA alkylation repair"/>
    <property type="evidence" value="ECO:0007669"/>
    <property type="project" value="TreeGrafter"/>
</dbReference>
<dbReference type="PANTHER" id="PTHR43003">
    <property type="entry name" value="DNA-3-METHYLADENINE GLYCOSYLASE"/>
    <property type="match status" value="1"/>
</dbReference>
<keyword evidence="4" id="KW-1185">Reference proteome</keyword>
<gene>
    <name evidence="3" type="ORF">CYPRO_2526</name>
</gene>
<organism evidence="3 4">
    <name type="scientific">Cyclonatronum proteinivorum</name>
    <dbReference type="NCBI Taxonomy" id="1457365"/>
    <lineage>
        <taxon>Bacteria</taxon>
        <taxon>Pseudomonadati</taxon>
        <taxon>Balneolota</taxon>
        <taxon>Balneolia</taxon>
        <taxon>Balneolales</taxon>
        <taxon>Cyclonatronaceae</taxon>
        <taxon>Cyclonatronum</taxon>
    </lineage>
</organism>
<protein>
    <submittedName>
        <fullName evidence="3">3-methyladenine DNA glycosylase/8-oxoguanine DNA glycosylase</fullName>
    </submittedName>
</protein>
<evidence type="ECO:0000313" key="4">
    <source>
        <dbReference type="Proteomes" id="UP000254808"/>
    </source>
</evidence>